<reference evidence="2 3" key="1">
    <citation type="submission" date="2018-11" db="EMBL/GenBank/DDBJ databases">
        <title>Genomic analysis of Haloarcula hispanica CBA1121.</title>
        <authorList>
            <person name="Kim Y.B."/>
            <person name="Roh S.W."/>
        </authorList>
    </citation>
    <scope>NUCLEOTIDE SEQUENCE [LARGE SCALE GENOMIC DNA]</scope>
    <source>
        <strain evidence="2 3">CBA1121</strain>
    </source>
</reference>
<evidence type="ECO:0000313" key="3">
    <source>
        <dbReference type="Proteomes" id="UP000326244"/>
    </source>
</evidence>
<name>A0A5J5LES3_HALHI</name>
<accession>A0A5J5LES3</accession>
<evidence type="ECO:0000256" key="1">
    <source>
        <dbReference type="SAM" id="MobiDB-lite"/>
    </source>
</evidence>
<dbReference type="Proteomes" id="UP000326244">
    <property type="component" value="Unassembled WGS sequence"/>
</dbReference>
<sequence>MSSPDWGGITPDLSHLRDADDDSASQTDEIHAGQWQEEMEYSVYADGSMTLPGQGESGPNCQIWKPAEFCDGCGEVSMAQNHCGRRSCPHCVGLWTQDRAIGITKRLSAARHVEEPGIDRRAVHAVMSSPEGSISSLNDVYDGFRTAYRLAEEKGIRGGVTVFHGYRVKDWVQDEYRSEDRPMGIWHWLMDERPESWRQLTYWSPHYHVVGLCRDFDADDPDEQEGWVAHRIDRQGGRSAFKPYTGLRDKDSYDEVVGTVRYLMSHATFESGTSKDCVRWFGELATTKFIPDEELSEGSYDVIDRCVREVVEAGPDDGDGAGVEEDDDECENCGSTSKSPIWDAGGALCDPGWCDEIGRDQEDRLTAAFKWAIGERLPPPGLKNPTTEEQADEALAELV</sequence>
<dbReference type="EMBL" id="RQWK01000005">
    <property type="protein sequence ID" value="KAA9404540.1"/>
    <property type="molecule type" value="Genomic_DNA"/>
</dbReference>
<feature type="compositionally biased region" description="Acidic residues" evidence="1">
    <location>
        <begin position="389"/>
        <end position="399"/>
    </location>
</feature>
<organism evidence="2 3">
    <name type="scientific">Haloarcula hispanica</name>
    <dbReference type="NCBI Taxonomy" id="51589"/>
    <lineage>
        <taxon>Archaea</taxon>
        <taxon>Methanobacteriati</taxon>
        <taxon>Methanobacteriota</taxon>
        <taxon>Stenosarchaea group</taxon>
        <taxon>Halobacteria</taxon>
        <taxon>Halobacteriales</taxon>
        <taxon>Haloarculaceae</taxon>
        <taxon>Haloarcula</taxon>
    </lineage>
</organism>
<gene>
    <name evidence="2" type="ORF">EGO51_19280</name>
</gene>
<dbReference type="AlphaFoldDB" id="A0A5J5LES3"/>
<evidence type="ECO:0000313" key="2">
    <source>
        <dbReference type="EMBL" id="KAA9404540.1"/>
    </source>
</evidence>
<feature type="region of interest" description="Disordered" evidence="1">
    <location>
        <begin position="1"/>
        <end position="36"/>
    </location>
</feature>
<comment type="caution">
    <text evidence="2">The sequence shown here is derived from an EMBL/GenBank/DDBJ whole genome shotgun (WGS) entry which is preliminary data.</text>
</comment>
<proteinExistence type="predicted"/>
<feature type="compositionally biased region" description="Acidic residues" evidence="1">
    <location>
        <begin position="314"/>
        <end position="331"/>
    </location>
</feature>
<protein>
    <submittedName>
        <fullName evidence="2">Uncharacterized protein</fullName>
    </submittedName>
</protein>
<feature type="region of interest" description="Disordered" evidence="1">
    <location>
        <begin position="313"/>
        <end position="336"/>
    </location>
</feature>
<feature type="region of interest" description="Disordered" evidence="1">
    <location>
        <begin position="376"/>
        <end position="399"/>
    </location>
</feature>